<keyword evidence="3" id="KW-0804">Transcription</keyword>
<dbReference type="InterPro" id="IPR036388">
    <property type="entry name" value="WH-like_DNA-bd_sf"/>
</dbReference>
<evidence type="ECO:0000259" key="5">
    <source>
        <dbReference type="PROSITE" id="PS50043"/>
    </source>
</evidence>
<evidence type="ECO:0000256" key="3">
    <source>
        <dbReference type="ARBA" id="ARBA00023163"/>
    </source>
</evidence>
<dbReference type="PROSITE" id="PS50043">
    <property type="entry name" value="HTH_LUXR_2"/>
    <property type="match status" value="1"/>
</dbReference>
<feature type="region of interest" description="Disordered" evidence="4">
    <location>
        <begin position="1"/>
        <end position="38"/>
    </location>
</feature>
<gene>
    <name evidence="6" type="ORF">SAMN06295970_11330</name>
</gene>
<comment type="caution">
    <text evidence="6">The sequence shown here is derived from an EMBL/GenBank/DDBJ whole genome shotgun (WGS) entry which is preliminary data.</text>
</comment>
<dbReference type="Pfam" id="PF00196">
    <property type="entry name" value="GerE"/>
    <property type="match status" value="1"/>
</dbReference>
<organism evidence="6 7">
    <name type="scientific">Noviherbaspirillum suwonense</name>
    <dbReference type="NCBI Taxonomy" id="1224511"/>
    <lineage>
        <taxon>Bacteria</taxon>
        <taxon>Pseudomonadati</taxon>
        <taxon>Pseudomonadota</taxon>
        <taxon>Betaproteobacteria</taxon>
        <taxon>Burkholderiales</taxon>
        <taxon>Oxalobacteraceae</taxon>
        <taxon>Noviherbaspirillum</taxon>
    </lineage>
</organism>
<dbReference type="PANTHER" id="PTHR44688">
    <property type="entry name" value="DNA-BINDING TRANSCRIPTIONAL ACTIVATOR DEVR_DOSR"/>
    <property type="match status" value="1"/>
</dbReference>
<evidence type="ECO:0000256" key="4">
    <source>
        <dbReference type="SAM" id="MobiDB-lite"/>
    </source>
</evidence>
<evidence type="ECO:0000256" key="1">
    <source>
        <dbReference type="ARBA" id="ARBA00023015"/>
    </source>
</evidence>
<protein>
    <submittedName>
        <fullName evidence="6">NADP-dependent 3-hydroxy acid dehydrogenase YdfG</fullName>
    </submittedName>
</protein>
<dbReference type="InterPro" id="IPR000792">
    <property type="entry name" value="Tscrpt_reg_LuxR_C"/>
</dbReference>
<evidence type="ECO:0000256" key="2">
    <source>
        <dbReference type="ARBA" id="ARBA00023125"/>
    </source>
</evidence>
<dbReference type="EMBL" id="FXUL01000013">
    <property type="protein sequence ID" value="SMP67713.1"/>
    <property type="molecule type" value="Genomic_DNA"/>
</dbReference>
<dbReference type="Gene3D" id="3.40.50.720">
    <property type="entry name" value="NAD(P)-binding Rossmann-like Domain"/>
    <property type="match status" value="1"/>
</dbReference>
<sequence length="341" mass="35797">MHKDTTTRPAQKGIVSNHRTVGSRARQPRYDPQAAGKGGAAGWQRTVLVTGVSADANDVGAACAAMLAGAGHRVVALTADGSAPGVLEQDIAAGRVIILPDAAGKGPGLQKAVKELAAPFRSIDAVATIMRVPRRRLALLDADLPIAQLRPLADVSGLLETTRATIDALVASKRGHIIAVTLSEQQGIADDAYLDALCNTLRMELDELGIRFTRIAAGPVQRKPGPSFDAGIRPRSNGMRHGLLSAADVAQALAWALGQPGHAAVRDIGIGPALRCQPVLSLREREVLEWTACGKTSEEISRILELSVSAVNFHVKNLLCKLQCCNKTAAVARAALLGMLI</sequence>
<keyword evidence="2" id="KW-0238">DNA-binding</keyword>
<evidence type="ECO:0000313" key="7">
    <source>
        <dbReference type="Proteomes" id="UP001158049"/>
    </source>
</evidence>
<dbReference type="Proteomes" id="UP001158049">
    <property type="component" value="Unassembled WGS sequence"/>
</dbReference>
<dbReference type="PANTHER" id="PTHR44688:SF16">
    <property type="entry name" value="DNA-BINDING TRANSCRIPTIONAL ACTIVATOR DEVR_DOSR"/>
    <property type="match status" value="1"/>
</dbReference>
<proteinExistence type="predicted"/>
<dbReference type="SMART" id="SM00421">
    <property type="entry name" value="HTH_LUXR"/>
    <property type="match status" value="1"/>
</dbReference>
<dbReference type="PRINTS" id="PR00038">
    <property type="entry name" value="HTHLUXR"/>
</dbReference>
<keyword evidence="1" id="KW-0805">Transcription regulation</keyword>
<evidence type="ECO:0000313" key="6">
    <source>
        <dbReference type="EMBL" id="SMP67713.1"/>
    </source>
</evidence>
<keyword evidence="7" id="KW-1185">Reference proteome</keyword>
<dbReference type="SUPFAM" id="SSF51735">
    <property type="entry name" value="NAD(P)-binding Rossmann-fold domains"/>
    <property type="match status" value="1"/>
</dbReference>
<dbReference type="InterPro" id="IPR016032">
    <property type="entry name" value="Sig_transdc_resp-reg_C-effctor"/>
</dbReference>
<name>A0ABY1QD30_9BURK</name>
<dbReference type="Gene3D" id="1.10.10.10">
    <property type="entry name" value="Winged helix-like DNA-binding domain superfamily/Winged helix DNA-binding domain"/>
    <property type="match status" value="1"/>
</dbReference>
<dbReference type="RefSeq" id="WP_283443377.1">
    <property type="nucleotide sequence ID" value="NZ_FXUL01000013.1"/>
</dbReference>
<dbReference type="InterPro" id="IPR036291">
    <property type="entry name" value="NAD(P)-bd_dom_sf"/>
</dbReference>
<feature type="domain" description="HTH luxR-type" evidence="5">
    <location>
        <begin position="273"/>
        <end position="338"/>
    </location>
</feature>
<accession>A0ABY1QD30</accession>
<dbReference type="CDD" id="cd06170">
    <property type="entry name" value="LuxR_C_like"/>
    <property type="match status" value="1"/>
</dbReference>
<reference evidence="6 7" key="1">
    <citation type="submission" date="2017-05" db="EMBL/GenBank/DDBJ databases">
        <authorList>
            <person name="Varghese N."/>
            <person name="Submissions S."/>
        </authorList>
    </citation>
    <scope>NUCLEOTIDE SEQUENCE [LARGE SCALE GENOMIC DNA]</scope>
    <source>
        <strain evidence="6 7">DSM 26001</strain>
    </source>
</reference>
<dbReference type="SUPFAM" id="SSF46894">
    <property type="entry name" value="C-terminal effector domain of the bipartite response regulators"/>
    <property type="match status" value="1"/>
</dbReference>